<keyword evidence="4 5" id="KW-0472">Membrane</keyword>
<comment type="subcellular location">
    <subcellularLocation>
        <location evidence="1">Membrane</location>
        <topology evidence="1">Multi-pass membrane protein</topology>
    </subcellularLocation>
</comment>
<comment type="caution">
    <text evidence="6">The sequence shown here is derived from an EMBL/GenBank/DDBJ whole genome shotgun (WGS) entry which is preliminary data.</text>
</comment>
<dbReference type="InterPro" id="IPR002523">
    <property type="entry name" value="MgTranspt_CorA/ZnTranspt_ZntB"/>
</dbReference>
<reference evidence="6" key="1">
    <citation type="journal article" date="2021" name="Nat. Commun.">
        <title>Genetic determinants of endophytism in the Arabidopsis root mycobiome.</title>
        <authorList>
            <person name="Mesny F."/>
            <person name="Miyauchi S."/>
            <person name="Thiergart T."/>
            <person name="Pickel B."/>
            <person name="Atanasova L."/>
            <person name="Karlsson M."/>
            <person name="Huettel B."/>
            <person name="Barry K.W."/>
            <person name="Haridas S."/>
            <person name="Chen C."/>
            <person name="Bauer D."/>
            <person name="Andreopoulos W."/>
            <person name="Pangilinan J."/>
            <person name="LaButti K."/>
            <person name="Riley R."/>
            <person name="Lipzen A."/>
            <person name="Clum A."/>
            <person name="Drula E."/>
            <person name="Henrissat B."/>
            <person name="Kohler A."/>
            <person name="Grigoriev I.V."/>
            <person name="Martin F.M."/>
            <person name="Hacquard S."/>
        </authorList>
    </citation>
    <scope>NUCLEOTIDE SEQUENCE</scope>
    <source>
        <strain evidence="6">MPI-SDFR-AT-0120</strain>
    </source>
</reference>
<dbReference type="GO" id="GO:0016020">
    <property type="term" value="C:membrane"/>
    <property type="evidence" value="ECO:0007669"/>
    <property type="project" value="UniProtKB-SubCell"/>
</dbReference>
<evidence type="ECO:0008006" key="8">
    <source>
        <dbReference type="Google" id="ProtNLM"/>
    </source>
</evidence>
<dbReference type="GO" id="GO:0046873">
    <property type="term" value="F:metal ion transmembrane transporter activity"/>
    <property type="evidence" value="ECO:0007669"/>
    <property type="project" value="InterPro"/>
</dbReference>
<evidence type="ECO:0000256" key="2">
    <source>
        <dbReference type="ARBA" id="ARBA00022692"/>
    </source>
</evidence>
<dbReference type="SUPFAM" id="SSF144083">
    <property type="entry name" value="Magnesium transport protein CorA, transmembrane region"/>
    <property type="match status" value="1"/>
</dbReference>
<evidence type="ECO:0000256" key="5">
    <source>
        <dbReference type="SAM" id="Phobius"/>
    </source>
</evidence>
<feature type="non-terminal residue" evidence="6">
    <location>
        <position position="232"/>
    </location>
</feature>
<evidence type="ECO:0000313" key="7">
    <source>
        <dbReference type="Proteomes" id="UP000813461"/>
    </source>
</evidence>
<evidence type="ECO:0000313" key="6">
    <source>
        <dbReference type="EMBL" id="KAH7087693.1"/>
    </source>
</evidence>
<keyword evidence="2 5" id="KW-0812">Transmembrane</keyword>
<gene>
    <name evidence="6" type="ORF">FB567DRAFT_415345</name>
</gene>
<feature type="transmembrane region" description="Helical" evidence="5">
    <location>
        <begin position="175"/>
        <end position="196"/>
    </location>
</feature>
<feature type="transmembrane region" description="Helical" evidence="5">
    <location>
        <begin position="208"/>
        <end position="228"/>
    </location>
</feature>
<sequence length="232" mass="26626">VILYWTQKDNSDLVRSAIQNPVNTMHYALKIAAYNWTHLLELVLFTINQAEFVADLGRDPRHFDSDNASRNSSVFSQTDAFRLYKAIFYLNVFRRRLGFYEDDLDLALENLGYVSDDMDRFNLPSALRDAHLDFSTLSKRLKLFKSRVDNLTTTADEIVNLRSAKKSLDDGDFNLRLAILAAIVFPVTLVAAIFGMSDTFKPGDGKFWIFWAVSLPLTVVMVWVIVGWRPTW</sequence>
<proteinExistence type="predicted"/>
<dbReference type="EMBL" id="JAGMVJ010000009">
    <property type="protein sequence ID" value="KAH7087693.1"/>
    <property type="molecule type" value="Genomic_DNA"/>
</dbReference>
<accession>A0A8K0R840</accession>
<dbReference type="OrthoDB" id="5428055at2759"/>
<organism evidence="6 7">
    <name type="scientific">Paraphoma chrysanthemicola</name>
    <dbReference type="NCBI Taxonomy" id="798071"/>
    <lineage>
        <taxon>Eukaryota</taxon>
        <taxon>Fungi</taxon>
        <taxon>Dikarya</taxon>
        <taxon>Ascomycota</taxon>
        <taxon>Pezizomycotina</taxon>
        <taxon>Dothideomycetes</taxon>
        <taxon>Pleosporomycetidae</taxon>
        <taxon>Pleosporales</taxon>
        <taxon>Pleosporineae</taxon>
        <taxon>Phaeosphaeriaceae</taxon>
        <taxon>Paraphoma</taxon>
    </lineage>
</organism>
<dbReference type="InterPro" id="IPR045863">
    <property type="entry name" value="CorA_TM1_TM2"/>
</dbReference>
<evidence type="ECO:0000256" key="1">
    <source>
        <dbReference type="ARBA" id="ARBA00004141"/>
    </source>
</evidence>
<keyword evidence="7" id="KW-1185">Reference proteome</keyword>
<feature type="non-terminal residue" evidence="6">
    <location>
        <position position="1"/>
    </location>
</feature>
<dbReference type="Gene3D" id="1.20.58.340">
    <property type="entry name" value="Magnesium transport protein CorA, transmembrane region"/>
    <property type="match status" value="1"/>
</dbReference>
<protein>
    <recommendedName>
        <fullName evidence="8">Mg2+ transporter protein</fullName>
    </recommendedName>
</protein>
<name>A0A8K0R840_9PLEO</name>
<dbReference type="AlphaFoldDB" id="A0A8K0R840"/>
<evidence type="ECO:0000256" key="4">
    <source>
        <dbReference type="ARBA" id="ARBA00023136"/>
    </source>
</evidence>
<keyword evidence="3 5" id="KW-1133">Transmembrane helix</keyword>
<dbReference type="Pfam" id="PF01544">
    <property type="entry name" value="CorA"/>
    <property type="match status" value="1"/>
</dbReference>
<dbReference type="Proteomes" id="UP000813461">
    <property type="component" value="Unassembled WGS sequence"/>
</dbReference>
<evidence type="ECO:0000256" key="3">
    <source>
        <dbReference type="ARBA" id="ARBA00022989"/>
    </source>
</evidence>